<evidence type="ECO:0000313" key="3">
    <source>
        <dbReference type="Proteomes" id="UP001501323"/>
    </source>
</evidence>
<keyword evidence="1" id="KW-0812">Transmembrane</keyword>
<keyword evidence="1" id="KW-1133">Transmembrane helix</keyword>
<dbReference type="RefSeq" id="WP_345295546.1">
    <property type="nucleotide sequence ID" value="NZ_BAABJY010000002.1"/>
</dbReference>
<proteinExistence type="predicted"/>
<dbReference type="Proteomes" id="UP001501323">
    <property type="component" value="Unassembled WGS sequence"/>
</dbReference>
<feature type="transmembrane region" description="Helical" evidence="1">
    <location>
        <begin position="84"/>
        <end position="102"/>
    </location>
</feature>
<feature type="transmembrane region" description="Helical" evidence="1">
    <location>
        <begin position="57"/>
        <end position="77"/>
    </location>
</feature>
<keyword evidence="1" id="KW-0472">Membrane</keyword>
<gene>
    <name evidence="2" type="ORF">GCM10023332_22150</name>
</gene>
<organism evidence="2 3">
    <name type="scientific">Luteimonas vadosa</name>
    <dbReference type="NCBI Taxonomy" id="1165507"/>
    <lineage>
        <taxon>Bacteria</taxon>
        <taxon>Pseudomonadati</taxon>
        <taxon>Pseudomonadota</taxon>
        <taxon>Gammaproteobacteria</taxon>
        <taxon>Lysobacterales</taxon>
        <taxon>Lysobacteraceae</taxon>
        <taxon>Luteimonas</taxon>
    </lineage>
</organism>
<dbReference type="EMBL" id="BAABJY010000002">
    <property type="protein sequence ID" value="GAA4869150.1"/>
    <property type="molecule type" value="Genomic_DNA"/>
</dbReference>
<evidence type="ECO:0000313" key="2">
    <source>
        <dbReference type="EMBL" id="GAA4869150.1"/>
    </source>
</evidence>
<name>A0ABP9E8L2_9GAMM</name>
<feature type="transmembrane region" description="Helical" evidence="1">
    <location>
        <begin position="108"/>
        <end position="130"/>
    </location>
</feature>
<comment type="caution">
    <text evidence="2">The sequence shown here is derived from an EMBL/GenBank/DDBJ whole genome shotgun (WGS) entry which is preliminary data.</text>
</comment>
<reference evidence="3" key="1">
    <citation type="journal article" date="2019" name="Int. J. Syst. Evol. Microbiol.">
        <title>The Global Catalogue of Microorganisms (GCM) 10K type strain sequencing project: providing services to taxonomists for standard genome sequencing and annotation.</title>
        <authorList>
            <consortium name="The Broad Institute Genomics Platform"/>
            <consortium name="The Broad Institute Genome Sequencing Center for Infectious Disease"/>
            <person name="Wu L."/>
            <person name="Ma J."/>
        </authorList>
    </citation>
    <scope>NUCLEOTIDE SEQUENCE [LARGE SCALE GENOMIC DNA]</scope>
    <source>
        <strain evidence="3">JCM 18392</strain>
    </source>
</reference>
<protein>
    <recommendedName>
        <fullName evidence="4">DUF4345 domain-containing protein</fullName>
    </recommendedName>
</protein>
<evidence type="ECO:0000256" key="1">
    <source>
        <dbReference type="SAM" id="Phobius"/>
    </source>
</evidence>
<keyword evidence="3" id="KW-1185">Reference proteome</keyword>
<evidence type="ECO:0008006" key="4">
    <source>
        <dbReference type="Google" id="ProtNLM"/>
    </source>
</evidence>
<sequence>MGRTILAVFAGLVTAMLVMISMEFVATRLSPPPPGFAIESEADLARLVEMASPTSKALVVLGWALASFLGAWVAGRLSRVHRQVAALAIGVLIVVGVIFNAANIPHPAWMVVLGVVLPVPLAYAAARLVARRTAPG</sequence>
<accession>A0ABP9E8L2</accession>